<dbReference type="Proteomes" id="UP000228934">
    <property type="component" value="Unassembled WGS sequence"/>
</dbReference>
<evidence type="ECO:0000259" key="5">
    <source>
        <dbReference type="PROSITE" id="PS50102"/>
    </source>
</evidence>
<proteinExistence type="predicted"/>
<dbReference type="InterPro" id="IPR035979">
    <property type="entry name" value="RBD_domain_sf"/>
</dbReference>
<dbReference type="FunFam" id="3.30.70.330:FF:000297">
    <property type="entry name" value="RNA binding motif protein 19"/>
    <property type="match status" value="1"/>
</dbReference>
<dbReference type="Gene3D" id="3.30.70.330">
    <property type="match status" value="3"/>
</dbReference>
<dbReference type="Pfam" id="PF00076">
    <property type="entry name" value="RRM_1"/>
    <property type="match status" value="3"/>
</dbReference>
<dbReference type="PROSITE" id="PS50102">
    <property type="entry name" value="RRM"/>
    <property type="match status" value="3"/>
</dbReference>
<keyword evidence="1" id="KW-0677">Repeat</keyword>
<evidence type="ECO:0000313" key="6">
    <source>
        <dbReference type="EMBL" id="PIO35729.1"/>
    </source>
</evidence>
<dbReference type="OrthoDB" id="439639at2759"/>
<gene>
    <name evidence="6" type="ORF">AB205_0043610</name>
</gene>
<sequence length="486" mass="54212">MFYCFSIGGKLALQTEVSDMEYLKSKVVSDASSGNKSEAEQNESNKEINPNTPSGKSKSLESSPMNKFAKKEKIAVQNEPTTPYTIKLRGAPFNVTEQNVREFLLPLKPAAIRIVKNYHGNKTGYIFVDFKSEDEIQKALKKNKDYMGGRYIEVFRAEQAKANSVSEKIHSRPWEKKNSDSELQEDLSESGRLFVRNLPYSCTETDLEALFSKYGQISEIHFPIDKLTKKPKGFAFVTFLITEHAVKAYAEVDGQIFQGRMLHVLPSTVKKEEEAEGATESSAYKKQKALKEKANSSSSHNWNTLFMGTSSVADVIAQKYNTSKSQVLDHEGKGSVAVRVALGETQLVQDVRQFLMENGVSLDSFSQASAPRSKTVILVKNLPAGTQVSELQEVFGRFGDLGRVLLPEGGITAIVEFTEPTEAKQAFRKLAYTKLQLIICKHGSARQCIEAEENNCLTSDQQWPMHQVEYLSEDGDVALNGLKQQE</sequence>
<evidence type="ECO:0000256" key="3">
    <source>
        <dbReference type="PROSITE-ProRule" id="PRU00176"/>
    </source>
</evidence>
<dbReference type="InterPro" id="IPR012677">
    <property type="entry name" value="Nucleotide-bd_a/b_plait_sf"/>
</dbReference>
<dbReference type="CDD" id="cd12567">
    <property type="entry name" value="RRM3_RBM19"/>
    <property type="match status" value="1"/>
</dbReference>
<dbReference type="AlphaFoldDB" id="A0A2G9S6B2"/>
<reference evidence="7" key="1">
    <citation type="journal article" date="2017" name="Nat. Commun.">
        <title>The North American bullfrog draft genome provides insight into hormonal regulation of long noncoding RNA.</title>
        <authorList>
            <person name="Hammond S.A."/>
            <person name="Warren R.L."/>
            <person name="Vandervalk B.P."/>
            <person name="Kucuk E."/>
            <person name="Khan H."/>
            <person name="Gibb E.A."/>
            <person name="Pandoh P."/>
            <person name="Kirk H."/>
            <person name="Zhao Y."/>
            <person name="Jones M."/>
            <person name="Mungall A.J."/>
            <person name="Coope R."/>
            <person name="Pleasance S."/>
            <person name="Moore R.A."/>
            <person name="Holt R.A."/>
            <person name="Round J.M."/>
            <person name="Ohora S."/>
            <person name="Walle B.V."/>
            <person name="Veldhoen N."/>
            <person name="Helbing C.C."/>
            <person name="Birol I."/>
        </authorList>
    </citation>
    <scope>NUCLEOTIDE SEQUENCE [LARGE SCALE GENOMIC DNA]</scope>
</reference>
<protein>
    <recommendedName>
        <fullName evidence="5">RRM domain-containing protein</fullName>
    </recommendedName>
</protein>
<feature type="domain" description="RRM" evidence="5">
    <location>
        <begin position="84"/>
        <end position="159"/>
    </location>
</feature>
<evidence type="ECO:0000256" key="2">
    <source>
        <dbReference type="ARBA" id="ARBA00022884"/>
    </source>
</evidence>
<name>A0A2G9S6B2_AQUCT</name>
<evidence type="ECO:0000313" key="7">
    <source>
        <dbReference type="Proteomes" id="UP000228934"/>
    </source>
</evidence>
<feature type="compositionally biased region" description="Polar residues" evidence="4">
    <location>
        <begin position="47"/>
        <end position="64"/>
    </location>
</feature>
<keyword evidence="2 3" id="KW-0694">RNA-binding</keyword>
<feature type="domain" description="RRM" evidence="5">
    <location>
        <begin position="375"/>
        <end position="453"/>
    </location>
</feature>
<dbReference type="InterPro" id="IPR000504">
    <property type="entry name" value="RRM_dom"/>
</dbReference>
<dbReference type="PANTHER" id="PTHR13976">
    <property type="entry name" value="HETEROGENEOUS NUCLEAR RIBONUCLEOPROTEIN-RELATED"/>
    <property type="match status" value="1"/>
</dbReference>
<dbReference type="FunFam" id="3.30.70.330:FF:000387">
    <property type="entry name" value="RNA binding motif protein 19"/>
    <property type="match status" value="1"/>
</dbReference>
<accession>A0A2G9S6B2</accession>
<dbReference type="InterPro" id="IPR034417">
    <property type="entry name" value="RMB19_RRM2"/>
</dbReference>
<feature type="region of interest" description="Disordered" evidence="4">
    <location>
        <begin position="29"/>
        <end position="64"/>
    </location>
</feature>
<feature type="domain" description="RRM" evidence="5">
    <location>
        <begin position="191"/>
        <end position="269"/>
    </location>
</feature>
<dbReference type="GO" id="GO:0003723">
    <property type="term" value="F:RNA binding"/>
    <property type="evidence" value="ECO:0007669"/>
    <property type="project" value="UniProtKB-UniRule"/>
</dbReference>
<dbReference type="CDD" id="cd12502">
    <property type="entry name" value="RRM2_RMB19"/>
    <property type="match status" value="1"/>
</dbReference>
<keyword evidence="7" id="KW-1185">Reference proteome</keyword>
<dbReference type="InterPro" id="IPR050666">
    <property type="entry name" value="ESRP"/>
</dbReference>
<feature type="compositionally biased region" description="Basic and acidic residues" evidence="4">
    <location>
        <begin position="37"/>
        <end position="46"/>
    </location>
</feature>
<evidence type="ECO:0000256" key="4">
    <source>
        <dbReference type="SAM" id="MobiDB-lite"/>
    </source>
</evidence>
<dbReference type="EMBL" id="KV925795">
    <property type="protein sequence ID" value="PIO35729.1"/>
    <property type="molecule type" value="Genomic_DNA"/>
</dbReference>
<evidence type="ECO:0000256" key="1">
    <source>
        <dbReference type="ARBA" id="ARBA00022737"/>
    </source>
</evidence>
<dbReference type="SUPFAM" id="SSF54928">
    <property type="entry name" value="RNA-binding domain, RBD"/>
    <property type="match status" value="2"/>
</dbReference>
<dbReference type="SMART" id="SM00360">
    <property type="entry name" value="RRM"/>
    <property type="match status" value="3"/>
</dbReference>
<organism evidence="6 7">
    <name type="scientific">Aquarana catesbeiana</name>
    <name type="common">American bullfrog</name>
    <name type="synonym">Rana catesbeiana</name>
    <dbReference type="NCBI Taxonomy" id="8400"/>
    <lineage>
        <taxon>Eukaryota</taxon>
        <taxon>Metazoa</taxon>
        <taxon>Chordata</taxon>
        <taxon>Craniata</taxon>
        <taxon>Vertebrata</taxon>
        <taxon>Euteleostomi</taxon>
        <taxon>Amphibia</taxon>
        <taxon>Batrachia</taxon>
        <taxon>Anura</taxon>
        <taxon>Neobatrachia</taxon>
        <taxon>Ranoidea</taxon>
        <taxon>Ranidae</taxon>
        <taxon>Aquarana</taxon>
    </lineage>
</organism>
<dbReference type="InterPro" id="IPR034419">
    <property type="entry name" value="RBM19_RRM3"/>
</dbReference>